<dbReference type="AlphaFoldDB" id="A0A2H4SVG8"/>
<protein>
    <submittedName>
        <fullName evidence="2">Uncharacterized protein</fullName>
    </submittedName>
</protein>
<feature type="region of interest" description="Disordered" evidence="1">
    <location>
        <begin position="17"/>
        <end position="38"/>
    </location>
</feature>
<sequence length="158" mass="16503">MMDGELTDGAAAQLQPADLSDDSASQGPRLGGSAGLQTKRTHACTAAAGVSFDGDGIQQVGSHTTHNGPSIDTRQWFVFSGPPNPFSRLRDASSHDSVNAPEQTPSTLRDDSLWHALARMWTSHGGLLSLAAFCWVAGSLNVSVTVKLRSLAASASRS</sequence>
<name>A0A2H4SVG8_CORMI</name>
<organism evidence="2 3">
    <name type="scientific">Cordyceps militaris</name>
    <name type="common">Caterpillar fungus</name>
    <name type="synonym">Clavaria militaris</name>
    <dbReference type="NCBI Taxonomy" id="73501"/>
    <lineage>
        <taxon>Eukaryota</taxon>
        <taxon>Fungi</taxon>
        <taxon>Dikarya</taxon>
        <taxon>Ascomycota</taxon>
        <taxon>Pezizomycotina</taxon>
        <taxon>Sordariomycetes</taxon>
        <taxon>Hypocreomycetidae</taxon>
        <taxon>Hypocreales</taxon>
        <taxon>Cordycipitaceae</taxon>
        <taxon>Cordyceps</taxon>
    </lineage>
</organism>
<feature type="compositionally biased region" description="Polar residues" evidence="1">
    <location>
        <begin position="95"/>
        <end position="107"/>
    </location>
</feature>
<evidence type="ECO:0000256" key="1">
    <source>
        <dbReference type="SAM" id="MobiDB-lite"/>
    </source>
</evidence>
<evidence type="ECO:0000313" key="2">
    <source>
        <dbReference type="EMBL" id="ATY67100.1"/>
    </source>
</evidence>
<feature type="compositionally biased region" description="Polar residues" evidence="1">
    <location>
        <begin position="59"/>
        <end position="73"/>
    </location>
</feature>
<reference evidence="2 3" key="1">
    <citation type="journal article" date="2017" name="BMC Genomics">
        <title>Chromosome level assembly and secondary metabolite potential of the parasitic fungus Cordyceps militaris.</title>
        <authorList>
            <person name="Kramer G.J."/>
            <person name="Nodwell J.R."/>
        </authorList>
    </citation>
    <scope>NUCLEOTIDE SEQUENCE [LARGE SCALE GENOMIC DNA]</scope>
    <source>
        <strain evidence="2 3">ATCC 34164</strain>
    </source>
</reference>
<dbReference type="VEuPathDB" id="FungiDB:A9K55_000278"/>
<dbReference type="EMBL" id="CP023328">
    <property type="protein sequence ID" value="ATY67100.1"/>
    <property type="molecule type" value="Genomic_DNA"/>
</dbReference>
<accession>A0A2H4SVG8</accession>
<dbReference type="Proteomes" id="UP000323067">
    <property type="component" value="Chromosome i"/>
</dbReference>
<evidence type="ECO:0000313" key="3">
    <source>
        <dbReference type="Proteomes" id="UP000323067"/>
    </source>
</evidence>
<gene>
    <name evidence="2" type="ORF">A9K55_000278</name>
</gene>
<proteinExistence type="predicted"/>
<feature type="region of interest" description="Disordered" evidence="1">
    <location>
        <begin position="58"/>
        <end position="107"/>
    </location>
</feature>